<feature type="compositionally biased region" description="Polar residues" evidence="1">
    <location>
        <begin position="138"/>
        <end position="166"/>
    </location>
</feature>
<evidence type="ECO:0000256" key="1">
    <source>
        <dbReference type="SAM" id="MobiDB-lite"/>
    </source>
</evidence>
<dbReference type="EMBL" id="CAICTM010000389">
    <property type="protein sequence ID" value="CAB9509439.1"/>
    <property type="molecule type" value="Genomic_DNA"/>
</dbReference>
<proteinExistence type="predicted"/>
<feature type="region of interest" description="Disordered" evidence="1">
    <location>
        <begin position="105"/>
        <end position="207"/>
    </location>
</feature>
<feature type="compositionally biased region" description="Acidic residues" evidence="1">
    <location>
        <begin position="1"/>
        <end position="19"/>
    </location>
</feature>
<keyword evidence="3" id="KW-1185">Reference proteome</keyword>
<name>A0A9N8DVU1_9STRA</name>
<feature type="region of interest" description="Disordered" evidence="1">
    <location>
        <begin position="1"/>
        <end position="41"/>
    </location>
</feature>
<dbReference type="AlphaFoldDB" id="A0A9N8DVU1"/>
<evidence type="ECO:0000313" key="2">
    <source>
        <dbReference type="EMBL" id="CAB9509439.1"/>
    </source>
</evidence>
<organism evidence="2 3">
    <name type="scientific">Seminavis robusta</name>
    <dbReference type="NCBI Taxonomy" id="568900"/>
    <lineage>
        <taxon>Eukaryota</taxon>
        <taxon>Sar</taxon>
        <taxon>Stramenopiles</taxon>
        <taxon>Ochrophyta</taxon>
        <taxon>Bacillariophyta</taxon>
        <taxon>Bacillariophyceae</taxon>
        <taxon>Bacillariophycidae</taxon>
        <taxon>Naviculales</taxon>
        <taxon>Naviculaceae</taxon>
        <taxon>Seminavis</taxon>
    </lineage>
</organism>
<gene>
    <name evidence="2" type="ORF">SEMRO_390_G132760.1</name>
</gene>
<comment type="caution">
    <text evidence="2">The sequence shown here is derived from an EMBL/GenBank/DDBJ whole genome shotgun (WGS) entry which is preliminary data.</text>
</comment>
<sequence length="207" mass="22423">MGLLDSDSEGSYSEDEVSFEGDSGAFGMPTLKRGVSGASTNSTISVTEGTLEERLSAVMNLKTDLGVDDDPDIRARQEHKDALLRAQEEERKKLAAMTTNERIAYQKDSVGSMMDKIRTTRARSKSPVRPSTGKRNGMNDSSHSSGGKMNDSSRVSAGNLSTSMHSLSDDEADEFLKLREKKNRRKKRAGKKPVNKKAGAPAAPVKA</sequence>
<reference evidence="2" key="1">
    <citation type="submission" date="2020-06" db="EMBL/GenBank/DDBJ databases">
        <authorList>
            <consortium name="Plant Systems Biology data submission"/>
        </authorList>
    </citation>
    <scope>NUCLEOTIDE SEQUENCE</scope>
    <source>
        <strain evidence="2">D6</strain>
    </source>
</reference>
<accession>A0A9N8DVU1</accession>
<feature type="compositionally biased region" description="Basic residues" evidence="1">
    <location>
        <begin position="179"/>
        <end position="195"/>
    </location>
</feature>
<protein>
    <submittedName>
        <fullName evidence="2">Uncharacterized protein</fullName>
    </submittedName>
</protein>
<evidence type="ECO:0000313" key="3">
    <source>
        <dbReference type="Proteomes" id="UP001153069"/>
    </source>
</evidence>
<feature type="compositionally biased region" description="Low complexity" evidence="1">
    <location>
        <begin position="196"/>
        <end position="207"/>
    </location>
</feature>
<dbReference type="Proteomes" id="UP001153069">
    <property type="component" value="Unassembled WGS sequence"/>
</dbReference>